<evidence type="ECO:0000313" key="14">
    <source>
        <dbReference type="Proteomes" id="UP000063234"/>
    </source>
</evidence>
<comment type="similarity">
    <text evidence="1 12">Belongs to the FliP/MopC/SpaP family.</text>
</comment>
<evidence type="ECO:0000256" key="1">
    <source>
        <dbReference type="ARBA" id="ARBA00006257"/>
    </source>
</evidence>
<dbReference type="PROSITE" id="PS01060">
    <property type="entry name" value="FLIP_1"/>
    <property type="match status" value="1"/>
</dbReference>
<keyword evidence="13" id="KW-0966">Cell projection</keyword>
<dbReference type="InterPro" id="IPR005837">
    <property type="entry name" value="FliP"/>
</dbReference>
<evidence type="ECO:0000256" key="3">
    <source>
        <dbReference type="ARBA" id="ARBA00022448"/>
    </source>
</evidence>
<dbReference type="PANTHER" id="PTHR30587">
    <property type="entry name" value="FLAGELLAR BIOSYNTHETIC PROTEIN FLIP"/>
    <property type="match status" value="1"/>
</dbReference>
<keyword evidence="7 12" id="KW-0653">Protein transport</keyword>
<dbReference type="PANTHER" id="PTHR30587:SF0">
    <property type="entry name" value="FLAGELLAR BIOSYNTHETIC PROTEIN FLIP"/>
    <property type="match status" value="1"/>
</dbReference>
<evidence type="ECO:0000256" key="12">
    <source>
        <dbReference type="RuleBase" id="RU362069"/>
    </source>
</evidence>
<proteinExistence type="inferred from homology"/>
<accession>A0A0S3QSY7</accession>
<keyword evidence="11 12" id="KW-1006">Bacterial flagellum protein export</keyword>
<keyword evidence="8 12" id="KW-1133">Transmembrane helix</keyword>
<dbReference type="PATRIC" id="fig|1298851.3.peg.670"/>
<dbReference type="PRINTS" id="PR01302">
    <property type="entry name" value="TYPE3IMPPROT"/>
</dbReference>
<evidence type="ECO:0000256" key="8">
    <source>
        <dbReference type="ARBA" id="ARBA00022989"/>
    </source>
</evidence>
<dbReference type="AlphaFoldDB" id="A0A0S3QSY7"/>
<evidence type="ECO:0000256" key="10">
    <source>
        <dbReference type="ARBA" id="ARBA00023143"/>
    </source>
</evidence>
<feature type="transmembrane region" description="Helical" evidence="12">
    <location>
        <begin position="95"/>
        <end position="114"/>
    </location>
</feature>
<keyword evidence="4 12" id="KW-1003">Cell membrane</keyword>
<keyword evidence="9 12" id="KW-0472">Membrane</keyword>
<dbReference type="STRING" id="1298851.TST_0644"/>
<evidence type="ECO:0000256" key="5">
    <source>
        <dbReference type="ARBA" id="ARBA00022692"/>
    </source>
</evidence>
<evidence type="ECO:0000256" key="11">
    <source>
        <dbReference type="ARBA" id="ARBA00023225"/>
    </source>
</evidence>
<dbReference type="OrthoDB" id="9805111at2"/>
<dbReference type="GO" id="GO:0044781">
    <property type="term" value="P:bacterial-type flagellum organization"/>
    <property type="evidence" value="ECO:0007669"/>
    <property type="project" value="UniProtKB-UniRule"/>
</dbReference>
<dbReference type="Proteomes" id="UP000063234">
    <property type="component" value="Chromosome"/>
</dbReference>
<dbReference type="GO" id="GO:0005886">
    <property type="term" value="C:plasma membrane"/>
    <property type="evidence" value="ECO:0007669"/>
    <property type="project" value="UniProtKB-SubCell"/>
</dbReference>
<dbReference type="GO" id="GO:0009425">
    <property type="term" value="C:bacterial-type flagellum basal body"/>
    <property type="evidence" value="ECO:0007669"/>
    <property type="project" value="UniProtKB-SubCell"/>
</dbReference>
<gene>
    <name evidence="12 13" type="primary">fliP</name>
    <name evidence="13" type="ORF">TST_0644</name>
</gene>
<keyword evidence="5 12" id="KW-0812">Transmembrane</keyword>
<feature type="transmembrane region" description="Helical" evidence="12">
    <location>
        <begin position="195"/>
        <end position="219"/>
    </location>
</feature>
<dbReference type="KEGG" id="ttk:TST_0644"/>
<dbReference type="NCBIfam" id="NF009438">
    <property type="entry name" value="PRK12797.1"/>
    <property type="match status" value="1"/>
</dbReference>
<dbReference type="Pfam" id="PF00813">
    <property type="entry name" value="FliP"/>
    <property type="match status" value="1"/>
</dbReference>
<feature type="transmembrane region" description="Helical" evidence="12">
    <location>
        <begin position="231"/>
        <end position="251"/>
    </location>
</feature>
<evidence type="ECO:0000256" key="7">
    <source>
        <dbReference type="ARBA" id="ARBA00022927"/>
    </source>
</evidence>
<dbReference type="NCBIfam" id="TIGR01103">
    <property type="entry name" value="fliP"/>
    <property type="match status" value="1"/>
</dbReference>
<evidence type="ECO:0000313" key="13">
    <source>
        <dbReference type="EMBL" id="BAT71450.1"/>
    </source>
</evidence>
<organism evidence="13 14">
    <name type="scientific">Thermosulfidibacter takaii (strain DSM 17441 / JCM 13301 / NBRC 103674 / ABI70S6)</name>
    <dbReference type="NCBI Taxonomy" id="1298851"/>
    <lineage>
        <taxon>Bacteria</taxon>
        <taxon>Pseudomonadati</taxon>
        <taxon>Thermosulfidibacterota</taxon>
        <taxon>Thermosulfidibacteria</taxon>
        <taxon>Thermosulfidibacterales</taxon>
        <taxon>Thermosulfidibacteraceae</taxon>
    </lineage>
</organism>
<keyword evidence="3 12" id="KW-0813">Transport</keyword>
<dbReference type="PRINTS" id="PR00951">
    <property type="entry name" value="FLGBIOSNFLIP"/>
</dbReference>
<name>A0A0S3QSY7_THET7</name>
<protein>
    <recommendedName>
        <fullName evidence="2 12">Flagellar biosynthetic protein FliP</fullName>
    </recommendedName>
</protein>
<evidence type="ECO:0000256" key="6">
    <source>
        <dbReference type="ARBA" id="ARBA00022795"/>
    </source>
</evidence>
<reference evidence="14" key="1">
    <citation type="journal article" date="2018" name="Science">
        <title>A primordial and reversible TCA cycle in a facultatively chemolithoautotrophic thermophile.</title>
        <authorList>
            <person name="Nunoura T."/>
            <person name="Chikaraishi Y."/>
            <person name="Izaki R."/>
            <person name="Suwa T."/>
            <person name="Sato T."/>
            <person name="Harada T."/>
            <person name="Mori K."/>
            <person name="Kato Y."/>
            <person name="Miyazaki M."/>
            <person name="Shimamura S."/>
            <person name="Yanagawa K."/>
            <person name="Shuto A."/>
            <person name="Ohkouchi N."/>
            <person name="Fujita N."/>
            <person name="Takaki Y."/>
            <person name="Atomi H."/>
            <person name="Takai K."/>
        </authorList>
    </citation>
    <scope>NUCLEOTIDE SEQUENCE [LARGE SCALE GENOMIC DNA]</scope>
    <source>
        <strain evidence="14">DSM 17441 / JCM 13301 / NBRC 103674 / ABI70S6</strain>
    </source>
</reference>
<feature type="transmembrane region" description="Helical" evidence="12">
    <location>
        <begin position="51"/>
        <end position="83"/>
    </location>
</feature>
<dbReference type="InterPro" id="IPR005838">
    <property type="entry name" value="T3SS_IM_P"/>
</dbReference>
<keyword evidence="13" id="KW-0969">Cilium</keyword>
<sequence length="253" mass="28217">MGRFLKKIFKVLLLLLVIVLVDKISFAVVPVPKLTIGVEGAKGPNDVAVTLEIIFLITIIALAPSILIMLTSFTRIVVVLSLLRSALGTQQMPPNQVLIGLALFLTFFVMAPTWSDVYHGAISPYMEGKLSFEEAYNRALVPLRKFMFSQVREKDLAVFCRIAKIKPKNEDDVPTHVLIPAFITSELQTAFEIGFMIYIPFLIIDIVISSILLSMGMIMLPPVLISLPFKLLLFVLVNGWDLVVVSLVRSFRI</sequence>
<dbReference type="GO" id="GO:0009306">
    <property type="term" value="P:protein secretion"/>
    <property type="evidence" value="ECO:0007669"/>
    <property type="project" value="UniProtKB-UniRule"/>
</dbReference>
<evidence type="ECO:0000256" key="2">
    <source>
        <dbReference type="ARBA" id="ARBA00021714"/>
    </source>
</evidence>
<keyword evidence="13" id="KW-0282">Flagellum</keyword>
<comment type="subcellular location">
    <subcellularLocation>
        <location evidence="12">Cell membrane</location>
        <topology evidence="12">Multi-pass membrane protein</topology>
    </subcellularLocation>
    <subcellularLocation>
        <location evidence="12">Bacterial flagellum basal body</location>
    </subcellularLocation>
</comment>
<comment type="function">
    <text evidence="12">Plays a role in the flagellum-specific transport system.</text>
</comment>
<keyword evidence="6 12" id="KW-1005">Bacterial flagellum biogenesis</keyword>
<keyword evidence="10" id="KW-0975">Bacterial flagellum</keyword>
<evidence type="ECO:0000256" key="9">
    <source>
        <dbReference type="ARBA" id="ARBA00023136"/>
    </source>
</evidence>
<dbReference type="PROSITE" id="PS01061">
    <property type="entry name" value="FLIP_2"/>
    <property type="match status" value="1"/>
</dbReference>
<keyword evidence="14" id="KW-1185">Reference proteome</keyword>
<evidence type="ECO:0000256" key="4">
    <source>
        <dbReference type="ARBA" id="ARBA00022475"/>
    </source>
</evidence>
<dbReference type="EMBL" id="AP013035">
    <property type="protein sequence ID" value="BAT71450.1"/>
    <property type="molecule type" value="Genomic_DNA"/>
</dbReference>